<dbReference type="KEGG" id="chrb:DK843_12335"/>
<dbReference type="AlphaFoldDB" id="A0A344UIB9"/>
<reference evidence="2 3" key="1">
    <citation type="submission" date="2018-05" db="EMBL/GenBank/DDBJ databases">
        <title>Genome sequencing, assembly and analysis of the novel insecticidal bacterium, Chromobacterium phragmitis.</title>
        <authorList>
            <person name="Sparks M.E."/>
            <person name="Blackburn M.B."/>
            <person name="Gundersen-Rindal D.E."/>
        </authorList>
    </citation>
    <scope>NUCLEOTIDE SEQUENCE [LARGE SCALE GENOMIC DNA]</scope>
    <source>
        <strain evidence="2">IIBBL 274-1</strain>
    </source>
</reference>
<evidence type="ECO:0000313" key="2">
    <source>
        <dbReference type="EMBL" id="AXE35017.1"/>
    </source>
</evidence>
<accession>A0A344UIB9</accession>
<organism evidence="2 3">
    <name type="scientific">Chromobacterium phragmitis</name>
    <dbReference type="NCBI Taxonomy" id="2202141"/>
    <lineage>
        <taxon>Bacteria</taxon>
        <taxon>Pseudomonadati</taxon>
        <taxon>Pseudomonadota</taxon>
        <taxon>Betaproteobacteria</taxon>
        <taxon>Neisseriales</taxon>
        <taxon>Chromobacteriaceae</taxon>
        <taxon>Chromobacterium</taxon>
    </lineage>
</organism>
<gene>
    <name evidence="2" type="ORF">DK843_12335</name>
</gene>
<keyword evidence="1" id="KW-0732">Signal</keyword>
<dbReference type="KEGG" id="chri:DK842_06770"/>
<name>A0A344UIB9_9NEIS</name>
<evidence type="ECO:0000313" key="3">
    <source>
        <dbReference type="Proteomes" id="UP000252038"/>
    </source>
</evidence>
<dbReference type="EMBL" id="CP029554">
    <property type="protein sequence ID" value="AXE35017.1"/>
    <property type="molecule type" value="Genomic_DNA"/>
</dbReference>
<feature type="signal peptide" evidence="1">
    <location>
        <begin position="1"/>
        <end position="26"/>
    </location>
</feature>
<dbReference type="Proteomes" id="UP000252038">
    <property type="component" value="Chromosome"/>
</dbReference>
<sequence length="134" mass="15035">MITEGWRVLKIAMACMVGALAAPAWAYTDEGRLPFAGQPGELPLEVALRFAKDRLGEDGRFEYATLKVIQTSKPEAFDQAGITLIREGLMDDSVKGVRQRFELSREENVWTLRAVKEDFSCWRGRKGWGVKACP</sequence>
<proteinExistence type="predicted"/>
<protein>
    <submittedName>
        <fullName evidence="2">Uncharacterized protein</fullName>
    </submittedName>
</protein>
<evidence type="ECO:0000256" key="1">
    <source>
        <dbReference type="SAM" id="SignalP"/>
    </source>
</evidence>
<feature type="chain" id="PRO_5016814576" evidence="1">
    <location>
        <begin position="27"/>
        <end position="134"/>
    </location>
</feature>